<evidence type="ECO:0000313" key="2">
    <source>
        <dbReference type="EMBL" id="SHE83013.1"/>
    </source>
</evidence>
<dbReference type="SUPFAM" id="SSF82153">
    <property type="entry name" value="FAS1 domain"/>
    <property type="match status" value="2"/>
</dbReference>
<gene>
    <name evidence="2" type="ORF">SAMN02745131_01170</name>
</gene>
<dbReference type="PANTHER" id="PTHR10900">
    <property type="entry name" value="PERIOSTIN-RELATED"/>
    <property type="match status" value="1"/>
</dbReference>
<protein>
    <submittedName>
        <fullName evidence="2">Uncaracterized surface protein containing fasciclin (FAS1) repeats</fullName>
    </submittedName>
</protein>
<sequence>MWKYLLAAIMLPSLLFISCQKNISDVKDVNASQDGIVALLQSLSVDLNKTKDSQARNKTPRQASFQLLSFAIAKAGLANELNDPKFAYTLFAPTDEAFTALGLGTRQAINSVPLEKLKAILLYHVLGSKVMAAQVPVTYTELTMLSNQKAYIIRRDASVFINGTAVVAADIAAKNGVIHAIDRVLLPPAGNIVEVAAANPNFTYLVAAVQKAGLVDALSGTGPLTVFAPTNQAFIDAGFPTISSIEAAPGSALIPILTYHVVAGRTFSSDLMNGQMLSMLSGGMTTISLTNGAQIDGANSMPSNIIQTDVIATNGVIHAIDRVLIP</sequence>
<dbReference type="PROSITE" id="PS50213">
    <property type="entry name" value="FAS1"/>
    <property type="match status" value="2"/>
</dbReference>
<dbReference type="InterPro" id="IPR000782">
    <property type="entry name" value="FAS1_domain"/>
</dbReference>
<name>A0A1M4WPM9_9BACT</name>
<dbReference type="OrthoDB" id="1144324at2"/>
<dbReference type="EMBL" id="FQUU01000004">
    <property type="protein sequence ID" value="SHE83013.1"/>
    <property type="molecule type" value="Genomic_DNA"/>
</dbReference>
<dbReference type="InterPro" id="IPR036378">
    <property type="entry name" value="FAS1_dom_sf"/>
</dbReference>
<dbReference type="FunFam" id="2.30.180.10:FF:000032">
    <property type="entry name" value="Fasciclin domain-containing protein, putative"/>
    <property type="match status" value="2"/>
</dbReference>
<dbReference type="RefSeq" id="WP_072834376.1">
    <property type="nucleotide sequence ID" value="NZ_FQUU01000004.1"/>
</dbReference>
<dbReference type="Pfam" id="PF02469">
    <property type="entry name" value="Fasciclin"/>
    <property type="match status" value="2"/>
</dbReference>
<evidence type="ECO:0000313" key="3">
    <source>
        <dbReference type="Proteomes" id="UP000184048"/>
    </source>
</evidence>
<keyword evidence="3" id="KW-1185">Reference proteome</keyword>
<dbReference type="PANTHER" id="PTHR10900:SF77">
    <property type="entry name" value="FI19380P1"/>
    <property type="match status" value="1"/>
</dbReference>
<accession>A0A1M4WPM9</accession>
<dbReference type="GO" id="GO:0005615">
    <property type="term" value="C:extracellular space"/>
    <property type="evidence" value="ECO:0007669"/>
    <property type="project" value="TreeGrafter"/>
</dbReference>
<dbReference type="InterPro" id="IPR050904">
    <property type="entry name" value="Adhesion/Biosynth-related"/>
</dbReference>
<dbReference type="STRING" id="1121884.SAMN02745131_01170"/>
<reference evidence="2 3" key="1">
    <citation type="submission" date="2016-11" db="EMBL/GenBank/DDBJ databases">
        <authorList>
            <person name="Jaros S."/>
            <person name="Januszkiewicz K."/>
            <person name="Wedrychowicz H."/>
        </authorList>
    </citation>
    <scope>NUCLEOTIDE SEQUENCE [LARGE SCALE GENOMIC DNA]</scope>
    <source>
        <strain evidence="2 3">DSM 18119</strain>
    </source>
</reference>
<dbReference type="PROSITE" id="PS51257">
    <property type="entry name" value="PROKAR_LIPOPROTEIN"/>
    <property type="match status" value="1"/>
</dbReference>
<dbReference type="SMART" id="SM00554">
    <property type="entry name" value="FAS1"/>
    <property type="match status" value="2"/>
</dbReference>
<feature type="domain" description="FAS1" evidence="1">
    <location>
        <begin position="52"/>
        <end position="185"/>
    </location>
</feature>
<organism evidence="2 3">
    <name type="scientific">Flavisolibacter ginsengisoli DSM 18119</name>
    <dbReference type="NCBI Taxonomy" id="1121884"/>
    <lineage>
        <taxon>Bacteria</taxon>
        <taxon>Pseudomonadati</taxon>
        <taxon>Bacteroidota</taxon>
        <taxon>Chitinophagia</taxon>
        <taxon>Chitinophagales</taxon>
        <taxon>Chitinophagaceae</taxon>
        <taxon>Flavisolibacter</taxon>
    </lineage>
</organism>
<evidence type="ECO:0000259" key="1">
    <source>
        <dbReference type="PROSITE" id="PS50213"/>
    </source>
</evidence>
<proteinExistence type="predicted"/>
<feature type="domain" description="FAS1" evidence="1">
    <location>
        <begin position="189"/>
        <end position="324"/>
    </location>
</feature>
<dbReference type="Proteomes" id="UP000184048">
    <property type="component" value="Unassembled WGS sequence"/>
</dbReference>
<dbReference type="Gene3D" id="2.30.180.10">
    <property type="entry name" value="FAS1 domain"/>
    <property type="match status" value="2"/>
</dbReference>
<dbReference type="AlphaFoldDB" id="A0A1M4WPM9"/>